<reference evidence="1 2" key="1">
    <citation type="journal article" date="2018" name="Biotechnol. Biofuels">
        <title>Integrative visual omics of the white-rot fungus Polyporus brumalis exposes the biotechnological potential of its oxidative enzymes for delignifying raw plant biomass.</title>
        <authorList>
            <person name="Miyauchi S."/>
            <person name="Rancon A."/>
            <person name="Drula E."/>
            <person name="Hage H."/>
            <person name="Chaduli D."/>
            <person name="Favel A."/>
            <person name="Grisel S."/>
            <person name="Henrissat B."/>
            <person name="Herpoel-Gimbert I."/>
            <person name="Ruiz-Duenas F.J."/>
            <person name="Chevret D."/>
            <person name="Hainaut M."/>
            <person name="Lin J."/>
            <person name="Wang M."/>
            <person name="Pangilinan J."/>
            <person name="Lipzen A."/>
            <person name="Lesage-Meessen L."/>
            <person name="Navarro D."/>
            <person name="Riley R."/>
            <person name="Grigoriev I.V."/>
            <person name="Zhou S."/>
            <person name="Raouche S."/>
            <person name="Rosso M.N."/>
        </authorList>
    </citation>
    <scope>NUCLEOTIDE SEQUENCE [LARGE SCALE GENOMIC DNA]</scope>
    <source>
        <strain evidence="1 2">BRFM 1820</strain>
    </source>
</reference>
<accession>A0A371CL01</accession>
<dbReference type="AlphaFoldDB" id="A0A371CL01"/>
<name>A0A371CL01_9APHY</name>
<organism evidence="1 2">
    <name type="scientific">Lentinus brumalis</name>
    <dbReference type="NCBI Taxonomy" id="2498619"/>
    <lineage>
        <taxon>Eukaryota</taxon>
        <taxon>Fungi</taxon>
        <taxon>Dikarya</taxon>
        <taxon>Basidiomycota</taxon>
        <taxon>Agaricomycotina</taxon>
        <taxon>Agaricomycetes</taxon>
        <taxon>Polyporales</taxon>
        <taxon>Polyporaceae</taxon>
        <taxon>Lentinus</taxon>
    </lineage>
</organism>
<proteinExistence type="predicted"/>
<protein>
    <submittedName>
        <fullName evidence="1">Uncharacterized protein</fullName>
    </submittedName>
</protein>
<evidence type="ECO:0000313" key="1">
    <source>
        <dbReference type="EMBL" id="RDX40949.1"/>
    </source>
</evidence>
<feature type="non-terminal residue" evidence="1">
    <location>
        <position position="112"/>
    </location>
</feature>
<sequence>VFRGDITPAIRAHGVSAYGHTVTPPGGFGFDVAERLVMTEVEVYRRAGDAKVQMKVTYEIGVTPDMLDVAGRLHGGCAVFLIDTCSSVALDYLGMVLGRHTPLVSQALNTIF</sequence>
<dbReference type="Gene3D" id="3.10.129.10">
    <property type="entry name" value="Hotdog Thioesterase"/>
    <property type="match status" value="1"/>
</dbReference>
<dbReference type="OrthoDB" id="2831072at2759"/>
<feature type="non-terminal residue" evidence="1">
    <location>
        <position position="1"/>
    </location>
</feature>
<gene>
    <name evidence="1" type="ORF">OH76DRAFT_1303784</name>
</gene>
<dbReference type="Proteomes" id="UP000256964">
    <property type="component" value="Unassembled WGS sequence"/>
</dbReference>
<dbReference type="STRING" id="139420.A0A371CL01"/>
<evidence type="ECO:0000313" key="2">
    <source>
        <dbReference type="Proteomes" id="UP000256964"/>
    </source>
</evidence>
<keyword evidence="2" id="KW-1185">Reference proteome</keyword>
<dbReference type="SUPFAM" id="SSF54637">
    <property type="entry name" value="Thioesterase/thiol ester dehydrase-isomerase"/>
    <property type="match status" value="1"/>
</dbReference>
<dbReference type="EMBL" id="KZ857530">
    <property type="protein sequence ID" value="RDX40949.1"/>
    <property type="molecule type" value="Genomic_DNA"/>
</dbReference>
<dbReference type="InterPro" id="IPR029069">
    <property type="entry name" value="HotDog_dom_sf"/>
</dbReference>